<feature type="region of interest" description="Disordered" evidence="5">
    <location>
        <begin position="131"/>
        <end position="197"/>
    </location>
</feature>
<dbReference type="GeneID" id="94429824"/>
<feature type="transmembrane region" description="Helical" evidence="6">
    <location>
        <begin position="924"/>
        <end position="943"/>
    </location>
</feature>
<evidence type="ECO:0000313" key="8">
    <source>
        <dbReference type="Proteomes" id="UP000221165"/>
    </source>
</evidence>
<feature type="region of interest" description="Disordered" evidence="5">
    <location>
        <begin position="249"/>
        <end position="290"/>
    </location>
</feature>
<dbReference type="Proteomes" id="UP000221165">
    <property type="component" value="Unassembled WGS sequence"/>
</dbReference>
<feature type="region of interest" description="Disordered" evidence="5">
    <location>
        <begin position="498"/>
        <end position="531"/>
    </location>
</feature>
<feature type="region of interest" description="Disordered" evidence="5">
    <location>
        <begin position="1067"/>
        <end position="1132"/>
    </location>
</feature>
<comment type="subcellular location">
    <subcellularLocation>
        <location evidence="1">Membrane</location>
        <topology evidence="1">Multi-pass membrane protein</topology>
    </subcellularLocation>
</comment>
<evidence type="ECO:0000256" key="5">
    <source>
        <dbReference type="SAM" id="MobiDB-lite"/>
    </source>
</evidence>
<dbReference type="InterPro" id="IPR037185">
    <property type="entry name" value="EmrE-like"/>
</dbReference>
<feature type="compositionally biased region" description="Low complexity" evidence="5">
    <location>
        <begin position="498"/>
        <end position="513"/>
    </location>
</feature>
<sequence length="1169" mass="124220">MDVFFVGFVSAPSLRKQESLLTVTMGHTISGRGSPTNKPSPLRSCRGYRVPTTYSPPRTPRRLLSACPSSSPQAPSRVDFRVVIALMAFFSLPVCRGLEEPSNLARGMLPADSRMFTDGRGDITSVPLVSERQETERGQAGVDTEDRPGRNANSPVKLTTGRFVLREGAPERLKQEQEAEETRQSHAAALPGGMMPRDPRWGKAAAQTGYWFLPWTDRDDVGGRAFIGEAGIRHQSGSHAVHVGLESQGWGSPPEAAGFRGGPGLSDREDSLSQLGSTSETPTDFKKNTTAEPFLEWNPYDALSLKRERNARDGGSEEGIPTVPRERTPRAVLFPSETSSSFPSRRFLMKAFSSEPYLSPASAPDFSASAPTRPSGASMNTALPEALLSRVSAASSLLAGGPQAPLVNSQSSSSSPQPSIAGLQSSFFNKLPPLSSDVHAPLSVNASPSPQGSPISAAVPAAVPFIIGIVLSLVGTLLSALGDVCIRYSFVRTQAFSSSTVSSSPPSNVETPPLVQRPGSPTRLPGAPNSTVTRFPFSTGGTASGSRDSELAAAASFLPCPPLTSDRAPVDNDTFVALSLLPANVTGFAALQIFFVVILAWFMLGEVVDRVNLAGGILVLAGLITLTACASPEPPLPDSSTLARQLVVPSALVFEVVCLSIVLAGLCLLLTYHPQKNQRGDSGTTAASAGSVVHTAPSGSLLTAAGNSSAVSPAQELRRPIISTTEEEQQERGVGGRTLDDQKISPVPPLDVDETGQFAALVDSDDEAEESRSGVRSTATCFRATLHVWHHILLPATAGVLGAVASISIKLIQAFLFSLATVCLSSSGGFLSSTVVSPSSSLLPISNVLDLLSCLINPVFLFYHPQLPLLFLLLVTAALLELLFLSQTLRHYPASESVPLMNATLTVTTGVGGVILFNEPPANVLGWTLGLVLLVVGIAILGFGGRMWRSVRKAARAGGRAWRIYMASGPTEIDRGLESSHRTNASGRYGFSWITGHFGRSTAVSSDAAANRAPPRHISTEASHASASVLFYTRGTPREEDVTVEAGGGVRKFPSLSKWLKKSDRAEEMTCAGGASREESRFPGTLERRRPSNEFREQELGDRRAPRRDHGRDSTQHPLLGQSDRPIAIRGRGDEPYPASFFLTSKLRVKGVGLPETLCSKHSSCRNVH</sequence>
<proteinExistence type="predicted"/>
<keyword evidence="8" id="KW-1185">Reference proteome</keyword>
<feature type="region of interest" description="Disordered" evidence="5">
    <location>
        <begin position="704"/>
        <end position="746"/>
    </location>
</feature>
<protein>
    <submittedName>
        <fullName evidence="7">Magnesium transporter nipa</fullName>
    </submittedName>
</protein>
<comment type="caution">
    <text evidence="7">The sequence shown here is derived from an EMBL/GenBank/DDBJ whole genome shotgun (WGS) entry which is preliminary data.</text>
</comment>
<feature type="transmembrane region" description="Helical" evidence="6">
    <location>
        <begin position="898"/>
        <end position="918"/>
    </location>
</feature>
<feature type="transmembrane region" description="Helical" evidence="6">
    <location>
        <begin position="651"/>
        <end position="672"/>
    </location>
</feature>
<feature type="transmembrane region" description="Helical" evidence="6">
    <location>
        <begin position="585"/>
        <end position="604"/>
    </location>
</feature>
<dbReference type="EMBL" id="MIGC01003267">
    <property type="protein sequence ID" value="PHJ19710.1"/>
    <property type="molecule type" value="Genomic_DNA"/>
</dbReference>
<dbReference type="PANTHER" id="PTHR12570:SF65">
    <property type="entry name" value="MAGNESIUM TRANSPORTER NIPA9-RELATED"/>
    <property type="match status" value="1"/>
</dbReference>
<evidence type="ECO:0000256" key="6">
    <source>
        <dbReference type="SAM" id="Phobius"/>
    </source>
</evidence>
<feature type="transmembrane region" description="Helical" evidence="6">
    <location>
        <begin position="611"/>
        <end position="631"/>
    </location>
</feature>
<dbReference type="RefSeq" id="XP_067921406.1">
    <property type="nucleotide sequence ID" value="XM_068066613.1"/>
</dbReference>
<dbReference type="OrthoDB" id="10395546at2759"/>
<name>A0A2C6KGT8_9APIC</name>
<evidence type="ECO:0000256" key="1">
    <source>
        <dbReference type="ARBA" id="ARBA00004141"/>
    </source>
</evidence>
<feature type="transmembrane region" description="Helical" evidence="6">
    <location>
        <begin position="792"/>
        <end position="809"/>
    </location>
</feature>
<dbReference type="GO" id="GO:0016020">
    <property type="term" value="C:membrane"/>
    <property type="evidence" value="ECO:0007669"/>
    <property type="project" value="UniProtKB-SubCell"/>
</dbReference>
<dbReference type="AlphaFoldDB" id="A0A2C6KGT8"/>
<feature type="compositionally biased region" description="Polar residues" evidence="5">
    <location>
        <begin position="272"/>
        <end position="282"/>
    </location>
</feature>
<accession>A0A2C6KGT8</accession>
<feature type="region of interest" description="Disordered" evidence="5">
    <location>
        <begin position="27"/>
        <end position="74"/>
    </location>
</feature>
<dbReference type="GO" id="GO:0015095">
    <property type="term" value="F:magnesium ion transmembrane transporter activity"/>
    <property type="evidence" value="ECO:0007669"/>
    <property type="project" value="InterPro"/>
</dbReference>
<evidence type="ECO:0000313" key="7">
    <source>
        <dbReference type="EMBL" id="PHJ19710.1"/>
    </source>
</evidence>
<keyword evidence="4 6" id="KW-0472">Membrane</keyword>
<dbReference type="VEuPathDB" id="ToxoDB:CSUI_006454"/>
<keyword evidence="2 6" id="KW-0812">Transmembrane</keyword>
<feature type="transmembrane region" description="Helical" evidence="6">
    <location>
        <begin position="869"/>
        <end position="886"/>
    </location>
</feature>
<keyword evidence="3 6" id="KW-1133">Transmembrane helix</keyword>
<dbReference type="InterPro" id="IPR008521">
    <property type="entry name" value="Mg_trans_NIPA"/>
</dbReference>
<feature type="compositionally biased region" description="Polar residues" evidence="5">
    <location>
        <begin position="27"/>
        <end position="39"/>
    </location>
</feature>
<feature type="compositionally biased region" description="Basic and acidic residues" evidence="5">
    <location>
        <begin position="164"/>
        <end position="184"/>
    </location>
</feature>
<organism evidence="7 8">
    <name type="scientific">Cystoisospora suis</name>
    <dbReference type="NCBI Taxonomy" id="483139"/>
    <lineage>
        <taxon>Eukaryota</taxon>
        <taxon>Sar</taxon>
        <taxon>Alveolata</taxon>
        <taxon>Apicomplexa</taxon>
        <taxon>Conoidasida</taxon>
        <taxon>Coccidia</taxon>
        <taxon>Eucoccidiorida</taxon>
        <taxon>Eimeriorina</taxon>
        <taxon>Sarcocystidae</taxon>
        <taxon>Cystoisospora</taxon>
    </lineage>
</organism>
<evidence type="ECO:0000256" key="2">
    <source>
        <dbReference type="ARBA" id="ARBA00022692"/>
    </source>
</evidence>
<dbReference type="SUPFAM" id="SSF103481">
    <property type="entry name" value="Multidrug resistance efflux transporter EmrE"/>
    <property type="match status" value="1"/>
</dbReference>
<gene>
    <name evidence="7" type="ORF">CSUI_006454</name>
</gene>
<feature type="compositionally biased region" description="Low complexity" evidence="5">
    <location>
        <begin position="48"/>
        <end position="74"/>
    </location>
</feature>
<evidence type="ECO:0000256" key="4">
    <source>
        <dbReference type="ARBA" id="ARBA00023136"/>
    </source>
</evidence>
<dbReference type="PANTHER" id="PTHR12570">
    <property type="match status" value="1"/>
</dbReference>
<reference evidence="7 8" key="1">
    <citation type="journal article" date="2017" name="Int. J. Parasitol.">
        <title>The genome of the protozoan parasite Cystoisospora suis and a reverse vaccinology approach to identify vaccine candidates.</title>
        <authorList>
            <person name="Palmieri N."/>
            <person name="Shrestha A."/>
            <person name="Ruttkowski B."/>
            <person name="Beck T."/>
            <person name="Vogl C."/>
            <person name="Tomley F."/>
            <person name="Blake D.P."/>
            <person name="Joachim A."/>
        </authorList>
    </citation>
    <scope>NUCLEOTIDE SEQUENCE [LARGE SCALE GENOMIC DNA]</scope>
    <source>
        <strain evidence="7 8">Wien I</strain>
    </source>
</reference>
<evidence type="ECO:0000256" key="3">
    <source>
        <dbReference type="ARBA" id="ARBA00022989"/>
    </source>
</evidence>
<feature type="compositionally biased region" description="Basic and acidic residues" evidence="5">
    <location>
        <begin position="1076"/>
        <end position="1115"/>
    </location>
</feature>